<dbReference type="EMBL" id="JAAFGS010000007">
    <property type="protein sequence ID" value="NGZ77290.1"/>
    <property type="molecule type" value="Genomic_DNA"/>
</dbReference>
<name>A0ABX0FA65_9BACL</name>
<evidence type="ECO:0000313" key="1">
    <source>
        <dbReference type="EMBL" id="NGZ77290.1"/>
    </source>
</evidence>
<sequence>MNLIDEQVEHASFGAGKVIGAGEGRISVRFADGVGEKAFLYPEAFDQHLKLQDPKKQQNIGEEVRQKKITVAEEKRVEEQKRVDEEVRLAEEKAAAKKPARKKAAKKA</sequence>
<organism evidence="1 2">
    <name type="scientific">Saccharibacillus alkalitolerans</name>
    <dbReference type="NCBI Taxonomy" id="2705290"/>
    <lineage>
        <taxon>Bacteria</taxon>
        <taxon>Bacillati</taxon>
        <taxon>Bacillota</taxon>
        <taxon>Bacilli</taxon>
        <taxon>Bacillales</taxon>
        <taxon>Paenibacillaceae</taxon>
        <taxon>Saccharibacillus</taxon>
    </lineage>
</organism>
<evidence type="ECO:0000313" key="2">
    <source>
        <dbReference type="Proteomes" id="UP000800303"/>
    </source>
</evidence>
<gene>
    <name evidence="1" type="ORF">GYN08_18525</name>
</gene>
<proteinExistence type="predicted"/>
<keyword evidence="2" id="KW-1185">Reference proteome</keyword>
<reference evidence="1 2" key="1">
    <citation type="submission" date="2020-01" db="EMBL/GenBank/DDBJ databases">
        <title>Polyphasic characterisation and genomic insights into a novel alkali tolerant bacterium VR-M41.</title>
        <authorList>
            <person name="Vemuluri V.R."/>
        </authorList>
    </citation>
    <scope>NUCLEOTIDE SEQUENCE [LARGE SCALE GENOMIC DNA]</scope>
    <source>
        <strain evidence="1 2">VR-M41</strain>
    </source>
</reference>
<dbReference type="RefSeq" id="WP_166277416.1">
    <property type="nucleotide sequence ID" value="NZ_JAAFGS010000007.1"/>
</dbReference>
<dbReference type="Proteomes" id="UP000800303">
    <property type="component" value="Unassembled WGS sequence"/>
</dbReference>
<accession>A0ABX0FA65</accession>
<comment type="caution">
    <text evidence="1">The sequence shown here is derived from an EMBL/GenBank/DDBJ whole genome shotgun (WGS) entry which is preliminary data.</text>
</comment>
<protein>
    <submittedName>
        <fullName evidence="1">Uncharacterized protein</fullName>
    </submittedName>
</protein>